<evidence type="ECO:0000313" key="2">
    <source>
        <dbReference type="EMBL" id="CUF98610.1"/>
    </source>
</evidence>
<dbReference type="Gene3D" id="2.120.10.30">
    <property type="entry name" value="TolB, C-terminal domain"/>
    <property type="match status" value="2"/>
</dbReference>
<organism evidence="2 3">
    <name type="scientific">Bodo saltans</name>
    <name type="common">Flagellated protozoan</name>
    <dbReference type="NCBI Taxonomy" id="75058"/>
    <lineage>
        <taxon>Eukaryota</taxon>
        <taxon>Discoba</taxon>
        <taxon>Euglenozoa</taxon>
        <taxon>Kinetoplastea</taxon>
        <taxon>Metakinetoplastina</taxon>
        <taxon>Eubodonida</taxon>
        <taxon>Bodonidae</taxon>
        <taxon>Bodo</taxon>
    </lineage>
</organism>
<evidence type="ECO:0000256" key="1">
    <source>
        <dbReference type="SAM" id="MobiDB-lite"/>
    </source>
</evidence>
<proteinExistence type="predicted"/>
<reference evidence="3" key="1">
    <citation type="submission" date="2015-09" db="EMBL/GenBank/DDBJ databases">
        <authorList>
            <consortium name="Pathogen Informatics"/>
        </authorList>
    </citation>
    <scope>NUCLEOTIDE SEQUENCE [LARGE SCALE GENOMIC DNA]</scope>
    <source>
        <strain evidence="3">Lake Konstanz</strain>
    </source>
</reference>
<feature type="region of interest" description="Disordered" evidence="1">
    <location>
        <begin position="351"/>
        <end position="410"/>
    </location>
</feature>
<name>A0A0S4IUK1_BODSA</name>
<sequence length="450" mass="48096">MRLLLFFVRLSVLLVLITVNAFVARIAPSLLVTTVTPASYPISVDVDDDGTVLVASCNMCTISRMPRGGTFLSVIAGITGICGYTDDVGTSARLSYPLGMSRVNTTLYFADELYHCIRVLDLISLKVSTVTGSSQGFLDNPFASALFYWPNDVRHYSTAFVRVLYILDYENSAIRKADFNSGLVSTIAFVAYPIFSSLNKNGTLLFVASSVQTIVRVDVSTGTAVIIAGSAGAAGYIDEIGVAARFSDPRGVAWNDDETALYVGDRGNLRLRRIELSNMNVTTVAGTGASSSINGPPLASTFQIFGHIQWYCDRLTTMCGVMVSQCVAEGSIRWIPFTQGTMTSSTSLATAATSKSVTPSPSLTDSSSMLTVKKSRSVPTSASQSISSSPSKSRSVSRQPSGTLTHSSILSRSSTKCNTLSFNTSANTWSEMLSLLQGERFCVSSNDLSC</sequence>
<gene>
    <name evidence="2" type="ORF">BSAL_68525</name>
</gene>
<protein>
    <submittedName>
        <fullName evidence="2">Membrane-associated protein, putative</fullName>
    </submittedName>
</protein>
<dbReference type="EMBL" id="CYKH01000476">
    <property type="protein sequence ID" value="CUF98610.1"/>
    <property type="molecule type" value="Genomic_DNA"/>
</dbReference>
<keyword evidence="3" id="KW-1185">Reference proteome</keyword>
<dbReference type="OrthoDB" id="273823at2759"/>
<dbReference type="InterPro" id="IPR011042">
    <property type="entry name" value="6-blade_b-propeller_TolB-like"/>
</dbReference>
<dbReference type="PANTHER" id="PTHR46388">
    <property type="entry name" value="NHL REPEAT-CONTAINING PROTEIN 2"/>
    <property type="match status" value="1"/>
</dbReference>
<dbReference type="AlphaFoldDB" id="A0A0S4IUK1"/>
<feature type="compositionally biased region" description="Low complexity" evidence="1">
    <location>
        <begin position="377"/>
        <end position="401"/>
    </location>
</feature>
<dbReference type="VEuPathDB" id="TriTrypDB:BSAL_68525"/>
<accession>A0A0S4IUK1</accession>
<dbReference type="Proteomes" id="UP000051952">
    <property type="component" value="Unassembled WGS sequence"/>
</dbReference>
<dbReference type="PANTHER" id="PTHR46388:SF2">
    <property type="entry name" value="NHL REPEAT-CONTAINING PROTEIN 2"/>
    <property type="match status" value="1"/>
</dbReference>
<evidence type="ECO:0000313" key="3">
    <source>
        <dbReference type="Proteomes" id="UP000051952"/>
    </source>
</evidence>
<feature type="compositionally biased region" description="Polar residues" evidence="1">
    <location>
        <begin position="359"/>
        <end position="370"/>
    </location>
</feature>
<dbReference type="SUPFAM" id="SSF63829">
    <property type="entry name" value="Calcium-dependent phosphotriesterase"/>
    <property type="match status" value="1"/>
</dbReference>